<keyword evidence="3" id="KW-1185">Reference proteome</keyword>
<dbReference type="GeneTree" id="ENSGT00530000069561"/>
<reference evidence="2" key="2">
    <citation type="submission" date="2025-08" db="UniProtKB">
        <authorList>
            <consortium name="Ensembl"/>
        </authorList>
    </citation>
    <scope>IDENTIFICATION</scope>
</reference>
<dbReference type="InParanoid" id="H2YDX6"/>
<reference evidence="3" key="1">
    <citation type="submission" date="2003-08" db="EMBL/GenBank/DDBJ databases">
        <authorList>
            <person name="Birren B."/>
            <person name="Nusbaum C."/>
            <person name="Abebe A."/>
            <person name="Abouelleil A."/>
            <person name="Adekoya E."/>
            <person name="Ait-zahra M."/>
            <person name="Allen N."/>
            <person name="Allen T."/>
            <person name="An P."/>
            <person name="Anderson M."/>
            <person name="Anderson S."/>
            <person name="Arachchi H."/>
            <person name="Armbruster J."/>
            <person name="Bachantsang P."/>
            <person name="Baldwin J."/>
            <person name="Barry A."/>
            <person name="Bayul T."/>
            <person name="Blitshsteyn B."/>
            <person name="Bloom T."/>
            <person name="Blye J."/>
            <person name="Boguslavskiy L."/>
            <person name="Borowsky M."/>
            <person name="Boukhgalter B."/>
            <person name="Brunache A."/>
            <person name="Butler J."/>
            <person name="Calixte N."/>
            <person name="Calvo S."/>
            <person name="Camarata J."/>
            <person name="Campo K."/>
            <person name="Chang J."/>
            <person name="Cheshatsang Y."/>
            <person name="Citroen M."/>
            <person name="Collymore A."/>
            <person name="Considine T."/>
            <person name="Cook A."/>
            <person name="Cooke P."/>
            <person name="Corum B."/>
            <person name="Cuomo C."/>
            <person name="David R."/>
            <person name="Dawoe T."/>
            <person name="Degray S."/>
            <person name="Dodge S."/>
            <person name="Dooley K."/>
            <person name="Dorje P."/>
            <person name="Dorjee K."/>
            <person name="Dorris L."/>
            <person name="Duffey N."/>
            <person name="Dupes A."/>
            <person name="Elkins T."/>
            <person name="Engels R."/>
            <person name="Erickson J."/>
            <person name="Farina A."/>
            <person name="Faro S."/>
            <person name="Ferreira P."/>
            <person name="Fischer H."/>
            <person name="Fitzgerald M."/>
            <person name="Foley K."/>
            <person name="Gage D."/>
            <person name="Galagan J."/>
            <person name="Gearin G."/>
            <person name="Gnerre S."/>
            <person name="Gnirke A."/>
            <person name="Goyette A."/>
            <person name="Graham J."/>
            <person name="Grandbois E."/>
            <person name="Gyaltsen K."/>
            <person name="Hafez N."/>
            <person name="Hagopian D."/>
            <person name="Hagos B."/>
            <person name="Hall J."/>
            <person name="Hatcher B."/>
            <person name="Heller A."/>
            <person name="Higgins H."/>
            <person name="Honan T."/>
            <person name="Horn A."/>
            <person name="Houde N."/>
            <person name="Hughes L."/>
            <person name="Hulme W."/>
            <person name="Husby E."/>
            <person name="Iliev I."/>
            <person name="Jaffe D."/>
            <person name="Jones C."/>
            <person name="Kamal M."/>
            <person name="Kamat A."/>
            <person name="Kamvysselis M."/>
            <person name="Karlsson E."/>
            <person name="Kells C."/>
            <person name="Kieu A."/>
            <person name="Kisner P."/>
            <person name="Kodira C."/>
            <person name="Kulbokas E."/>
            <person name="Labutti K."/>
            <person name="Lama D."/>
            <person name="Landers T."/>
            <person name="Leger J."/>
            <person name="Levine S."/>
            <person name="Lewis D."/>
            <person name="Lewis T."/>
            <person name="Lindblad-toh K."/>
            <person name="Liu X."/>
            <person name="Lokyitsang T."/>
            <person name="Lokyitsang Y."/>
            <person name="Lucien O."/>
            <person name="Lui A."/>
            <person name="Ma L.J."/>
            <person name="Mabbitt R."/>
            <person name="Macdonald J."/>
            <person name="Maclean C."/>
            <person name="Major J."/>
            <person name="Manning J."/>
            <person name="Marabella R."/>
            <person name="Maru K."/>
            <person name="Matthews C."/>
            <person name="Mauceli E."/>
            <person name="Mccarthy M."/>
            <person name="Mcdonough S."/>
            <person name="Mcghee T."/>
            <person name="Meldrim J."/>
            <person name="Meneus L."/>
            <person name="Mesirov J."/>
            <person name="Mihalev A."/>
            <person name="Mihova T."/>
            <person name="Mikkelsen T."/>
            <person name="Mlenga V."/>
            <person name="Moru K."/>
            <person name="Mozes J."/>
            <person name="Mulrain L."/>
            <person name="Munson G."/>
            <person name="Naylor J."/>
            <person name="Newes C."/>
            <person name="Nguyen C."/>
            <person name="Nguyen N."/>
            <person name="Nguyen T."/>
            <person name="Nicol R."/>
            <person name="Nielsen C."/>
            <person name="Nizzari M."/>
            <person name="Norbu C."/>
            <person name="Norbu N."/>
            <person name="O'donnell P."/>
            <person name="Okoawo O."/>
            <person name="O'leary S."/>
            <person name="Omotosho B."/>
            <person name="O'neill K."/>
            <person name="Osman S."/>
            <person name="Parker S."/>
            <person name="Perrin D."/>
            <person name="Phunkhang P."/>
            <person name="Piqani B."/>
            <person name="Purcell S."/>
            <person name="Rachupka T."/>
            <person name="Ramasamy U."/>
            <person name="Rameau R."/>
            <person name="Ray V."/>
            <person name="Raymond C."/>
            <person name="Retta R."/>
            <person name="Richardson S."/>
            <person name="Rise C."/>
            <person name="Rodriguez J."/>
            <person name="Rogers J."/>
            <person name="Rogov P."/>
            <person name="Rutman M."/>
            <person name="Schupbach R."/>
            <person name="Seaman C."/>
            <person name="Settipalli S."/>
            <person name="Sharpe T."/>
            <person name="Sheridan J."/>
            <person name="Sherpa N."/>
            <person name="Shi J."/>
            <person name="Smirnov S."/>
            <person name="Smith C."/>
            <person name="Sougnez C."/>
            <person name="Spencer B."/>
            <person name="Stalker J."/>
            <person name="Stange-thomann N."/>
            <person name="Stavropoulos S."/>
            <person name="Stetson K."/>
            <person name="Stone C."/>
            <person name="Stone S."/>
            <person name="Stubbs M."/>
            <person name="Talamas J."/>
            <person name="Tchuinga P."/>
            <person name="Tenzing P."/>
            <person name="Tesfaye S."/>
            <person name="Theodore J."/>
            <person name="Thoulutsang Y."/>
            <person name="Topham K."/>
            <person name="Towey S."/>
            <person name="Tsamla T."/>
            <person name="Tsomo N."/>
            <person name="Vallee D."/>
            <person name="Vassiliev H."/>
            <person name="Venkataraman V."/>
            <person name="Vinson J."/>
            <person name="Vo A."/>
            <person name="Wade C."/>
            <person name="Wang S."/>
            <person name="Wangchuk T."/>
            <person name="Wangdi T."/>
            <person name="Whittaker C."/>
            <person name="Wilkinson J."/>
            <person name="Wu Y."/>
            <person name="Wyman D."/>
            <person name="Yadav S."/>
            <person name="Yang S."/>
            <person name="Yang X."/>
            <person name="Yeager S."/>
            <person name="Yee E."/>
            <person name="Young G."/>
            <person name="Zainoun J."/>
            <person name="Zembeck L."/>
            <person name="Zimmer A."/>
            <person name="Zody M."/>
            <person name="Lander E."/>
        </authorList>
    </citation>
    <scope>NUCLEOTIDE SEQUENCE [LARGE SCALE GENOMIC DNA]</scope>
</reference>
<dbReference type="Ensembl" id="ENSCSAVT00000003579.1">
    <property type="protein sequence ID" value="ENSCSAVP00000003524.1"/>
    <property type="gene ID" value="ENSCSAVG00000002099.1"/>
</dbReference>
<feature type="region of interest" description="Disordered" evidence="1">
    <location>
        <begin position="15"/>
        <end position="76"/>
    </location>
</feature>
<dbReference type="Proteomes" id="UP000007875">
    <property type="component" value="Unassembled WGS sequence"/>
</dbReference>
<organism evidence="2 3">
    <name type="scientific">Ciona savignyi</name>
    <name type="common">Pacific transparent sea squirt</name>
    <dbReference type="NCBI Taxonomy" id="51511"/>
    <lineage>
        <taxon>Eukaryota</taxon>
        <taxon>Metazoa</taxon>
        <taxon>Chordata</taxon>
        <taxon>Tunicata</taxon>
        <taxon>Ascidiacea</taxon>
        <taxon>Phlebobranchia</taxon>
        <taxon>Cionidae</taxon>
        <taxon>Ciona</taxon>
    </lineage>
</organism>
<feature type="compositionally biased region" description="Polar residues" evidence="1">
    <location>
        <begin position="25"/>
        <end position="42"/>
    </location>
</feature>
<accession>H2YDX6</accession>
<protein>
    <submittedName>
        <fullName evidence="2">Uncharacterized protein</fullName>
    </submittedName>
</protein>
<dbReference type="AlphaFoldDB" id="H2YDX6"/>
<dbReference type="HOGENOM" id="CLU_2084016_0_0_1"/>
<evidence type="ECO:0000313" key="3">
    <source>
        <dbReference type="Proteomes" id="UP000007875"/>
    </source>
</evidence>
<name>H2YDX6_CIOSA</name>
<reference evidence="2" key="3">
    <citation type="submission" date="2025-09" db="UniProtKB">
        <authorList>
            <consortium name="Ensembl"/>
        </authorList>
    </citation>
    <scope>IDENTIFICATION</scope>
</reference>
<feature type="compositionally biased region" description="Polar residues" evidence="1">
    <location>
        <begin position="62"/>
        <end position="76"/>
    </location>
</feature>
<proteinExistence type="predicted"/>
<sequence>MHLDCDVTNLLDFSSNVIGRPSDIGEQSTSKPESSRANQKSSHWAKGQESGDHLMSLLDLDNSPNNEVQDNNHSVNGASGGGLDVIYLKGCEQSFHDESYIIDESSLYDVTESGDNN</sequence>
<evidence type="ECO:0000313" key="2">
    <source>
        <dbReference type="Ensembl" id="ENSCSAVP00000003524.1"/>
    </source>
</evidence>
<evidence type="ECO:0000256" key="1">
    <source>
        <dbReference type="SAM" id="MobiDB-lite"/>
    </source>
</evidence>